<comment type="catalytic activity">
    <reaction evidence="1">
        <text>inosine + phosphate = alpha-D-ribose 1-phosphate + hypoxanthine</text>
        <dbReference type="Rhea" id="RHEA:27646"/>
        <dbReference type="ChEBI" id="CHEBI:17368"/>
        <dbReference type="ChEBI" id="CHEBI:17596"/>
        <dbReference type="ChEBI" id="CHEBI:43474"/>
        <dbReference type="ChEBI" id="CHEBI:57720"/>
        <dbReference type="EC" id="2.4.2.1"/>
    </reaction>
    <physiologicalReaction direction="left-to-right" evidence="1">
        <dbReference type="Rhea" id="RHEA:27647"/>
    </physiologicalReaction>
</comment>
<comment type="catalytic activity">
    <reaction evidence="8">
        <text>adenosine + phosphate = alpha-D-ribose 1-phosphate + adenine</text>
        <dbReference type="Rhea" id="RHEA:27642"/>
        <dbReference type="ChEBI" id="CHEBI:16335"/>
        <dbReference type="ChEBI" id="CHEBI:16708"/>
        <dbReference type="ChEBI" id="CHEBI:43474"/>
        <dbReference type="ChEBI" id="CHEBI:57720"/>
        <dbReference type="EC" id="2.4.2.1"/>
    </reaction>
    <physiologicalReaction direction="left-to-right" evidence="8">
        <dbReference type="Rhea" id="RHEA:27643"/>
    </physiologicalReaction>
</comment>
<proteinExistence type="inferred from homology"/>
<gene>
    <name evidence="11" type="primary">pgeF</name>
    <name evidence="11" type="ORF">FLL46_24820</name>
</gene>
<evidence type="ECO:0000313" key="12">
    <source>
        <dbReference type="Proteomes" id="UP000315439"/>
    </source>
</evidence>
<evidence type="ECO:0000256" key="5">
    <source>
        <dbReference type="ARBA" id="ARBA00022801"/>
    </source>
</evidence>
<evidence type="ECO:0000256" key="9">
    <source>
        <dbReference type="ARBA" id="ARBA00049893"/>
    </source>
</evidence>
<protein>
    <recommendedName>
        <fullName evidence="10">Purine nucleoside phosphorylase</fullName>
    </recommendedName>
</protein>
<evidence type="ECO:0000256" key="6">
    <source>
        <dbReference type="ARBA" id="ARBA00022833"/>
    </source>
</evidence>
<evidence type="ECO:0000256" key="1">
    <source>
        <dbReference type="ARBA" id="ARBA00000553"/>
    </source>
</evidence>
<keyword evidence="3" id="KW-0808">Transferase</keyword>
<dbReference type="OrthoDB" id="4279at2"/>
<dbReference type="GO" id="GO:0005507">
    <property type="term" value="F:copper ion binding"/>
    <property type="evidence" value="ECO:0007669"/>
    <property type="project" value="TreeGrafter"/>
</dbReference>
<dbReference type="AlphaFoldDB" id="A0A545U0P0"/>
<name>A0A545U0P0_9GAMM</name>
<evidence type="ECO:0000256" key="10">
    <source>
        <dbReference type="RuleBase" id="RU361274"/>
    </source>
</evidence>
<evidence type="ECO:0000256" key="7">
    <source>
        <dbReference type="ARBA" id="ARBA00047989"/>
    </source>
</evidence>
<dbReference type="Proteomes" id="UP000315439">
    <property type="component" value="Unassembled WGS sequence"/>
</dbReference>
<organism evidence="11 12">
    <name type="scientific">Aliikangiella coralliicola</name>
    <dbReference type="NCBI Taxonomy" id="2592383"/>
    <lineage>
        <taxon>Bacteria</taxon>
        <taxon>Pseudomonadati</taxon>
        <taxon>Pseudomonadota</taxon>
        <taxon>Gammaproteobacteria</taxon>
        <taxon>Oceanospirillales</taxon>
        <taxon>Pleioneaceae</taxon>
        <taxon>Aliikangiella</taxon>
    </lineage>
</organism>
<evidence type="ECO:0000256" key="8">
    <source>
        <dbReference type="ARBA" id="ARBA00048968"/>
    </source>
</evidence>
<sequence length="257" mass="29009">MGDSFIHADWAAPKNVNALVTTRAGGFSQGVYASFNLAHHVDDEQAMVEKNRRKLESHIRQNRNIKQYRERRSDNSISLFWLDQIHSNRCVRWETPSCLVSADASYSSGSNQVCVVMTADCLPILLTNSRGNWVAACHAGWRGLANGVIENTIACYSGPASDLMAWIGPAISQPYFEVGAEVYDQFIALNAEHELFFEPNSRHRFQFDFIGLARHKLSEAGIQVFGGKHCSFADDKRFFSYRRDGQTGRMASMIWFE</sequence>
<dbReference type="CDD" id="cd16833">
    <property type="entry name" value="YfiH"/>
    <property type="match status" value="1"/>
</dbReference>
<comment type="caution">
    <text evidence="11">The sequence shown here is derived from an EMBL/GenBank/DDBJ whole genome shotgun (WGS) entry which is preliminary data.</text>
</comment>
<dbReference type="InterPro" id="IPR011324">
    <property type="entry name" value="Cytotoxic_necrot_fac-like_cat"/>
</dbReference>
<dbReference type="Pfam" id="PF02578">
    <property type="entry name" value="Cu-oxidase_4"/>
    <property type="match status" value="1"/>
</dbReference>
<comment type="similarity">
    <text evidence="2 10">Belongs to the purine nucleoside phosphorylase YfiH/LACC1 family.</text>
</comment>
<dbReference type="GO" id="GO:0017061">
    <property type="term" value="F:S-methyl-5-thioadenosine phosphorylase activity"/>
    <property type="evidence" value="ECO:0007669"/>
    <property type="project" value="UniProtKB-EC"/>
</dbReference>
<keyword evidence="4" id="KW-0479">Metal-binding</keyword>
<dbReference type="Gene3D" id="3.60.140.10">
    <property type="entry name" value="CNF1/YfiH-like putative cysteine hydrolases"/>
    <property type="match status" value="1"/>
</dbReference>
<dbReference type="InterPro" id="IPR038371">
    <property type="entry name" value="Cu_polyphenol_OxRdtase_sf"/>
</dbReference>
<evidence type="ECO:0000256" key="2">
    <source>
        <dbReference type="ARBA" id="ARBA00007353"/>
    </source>
</evidence>
<reference evidence="11 12" key="1">
    <citation type="submission" date="2019-07" db="EMBL/GenBank/DDBJ databases">
        <title>Draft genome for Aliikangiella sp. M105.</title>
        <authorList>
            <person name="Wang G."/>
        </authorList>
    </citation>
    <scope>NUCLEOTIDE SEQUENCE [LARGE SCALE GENOMIC DNA]</scope>
    <source>
        <strain evidence="11 12">M105</strain>
    </source>
</reference>
<evidence type="ECO:0000256" key="3">
    <source>
        <dbReference type="ARBA" id="ARBA00022679"/>
    </source>
</evidence>
<evidence type="ECO:0000256" key="4">
    <source>
        <dbReference type="ARBA" id="ARBA00022723"/>
    </source>
</evidence>
<dbReference type="NCBIfam" id="TIGR00726">
    <property type="entry name" value="peptidoglycan editing factor PgeF"/>
    <property type="match status" value="1"/>
</dbReference>
<dbReference type="InterPro" id="IPR003730">
    <property type="entry name" value="Cu_polyphenol_OxRdtase"/>
</dbReference>
<dbReference type="GO" id="GO:0016787">
    <property type="term" value="F:hydrolase activity"/>
    <property type="evidence" value="ECO:0007669"/>
    <property type="project" value="UniProtKB-KW"/>
</dbReference>
<dbReference type="SUPFAM" id="SSF64438">
    <property type="entry name" value="CNF1/YfiH-like putative cysteine hydrolases"/>
    <property type="match status" value="1"/>
</dbReference>
<dbReference type="EMBL" id="VIKS01000015">
    <property type="protein sequence ID" value="TQV83022.1"/>
    <property type="molecule type" value="Genomic_DNA"/>
</dbReference>
<keyword evidence="12" id="KW-1185">Reference proteome</keyword>
<keyword evidence="6" id="KW-0862">Zinc</keyword>
<evidence type="ECO:0000313" key="11">
    <source>
        <dbReference type="EMBL" id="TQV83022.1"/>
    </source>
</evidence>
<comment type="catalytic activity">
    <reaction evidence="9">
        <text>S-methyl-5'-thioadenosine + phosphate = 5-(methylsulfanyl)-alpha-D-ribose 1-phosphate + adenine</text>
        <dbReference type="Rhea" id="RHEA:11852"/>
        <dbReference type="ChEBI" id="CHEBI:16708"/>
        <dbReference type="ChEBI" id="CHEBI:17509"/>
        <dbReference type="ChEBI" id="CHEBI:43474"/>
        <dbReference type="ChEBI" id="CHEBI:58533"/>
        <dbReference type="EC" id="2.4.2.28"/>
    </reaction>
    <physiologicalReaction direction="left-to-right" evidence="9">
        <dbReference type="Rhea" id="RHEA:11853"/>
    </physiologicalReaction>
</comment>
<dbReference type="PANTHER" id="PTHR30616">
    <property type="entry name" value="UNCHARACTERIZED PROTEIN YFIH"/>
    <property type="match status" value="1"/>
</dbReference>
<keyword evidence="5" id="KW-0378">Hydrolase</keyword>
<accession>A0A545U0P0</accession>
<dbReference type="PANTHER" id="PTHR30616:SF2">
    <property type="entry name" value="PURINE NUCLEOSIDE PHOSPHORYLASE LACC1"/>
    <property type="match status" value="1"/>
</dbReference>
<comment type="catalytic activity">
    <reaction evidence="7">
        <text>adenosine + H2O + H(+) = inosine + NH4(+)</text>
        <dbReference type="Rhea" id="RHEA:24408"/>
        <dbReference type="ChEBI" id="CHEBI:15377"/>
        <dbReference type="ChEBI" id="CHEBI:15378"/>
        <dbReference type="ChEBI" id="CHEBI:16335"/>
        <dbReference type="ChEBI" id="CHEBI:17596"/>
        <dbReference type="ChEBI" id="CHEBI:28938"/>
        <dbReference type="EC" id="3.5.4.4"/>
    </reaction>
    <physiologicalReaction direction="left-to-right" evidence="7">
        <dbReference type="Rhea" id="RHEA:24409"/>
    </physiologicalReaction>
</comment>